<dbReference type="Pfam" id="PF21445">
    <property type="entry name" value="ADDB_N"/>
    <property type="match status" value="1"/>
</dbReference>
<feature type="domain" description="PD-(D/E)XK endonuclease-like" evidence="10">
    <location>
        <begin position="786"/>
        <end position="1065"/>
    </location>
</feature>
<evidence type="ECO:0000256" key="6">
    <source>
        <dbReference type="ARBA" id="ARBA00022839"/>
    </source>
</evidence>
<name>A0ABY4PD71_9LACO</name>
<dbReference type="SUPFAM" id="SSF52540">
    <property type="entry name" value="P-loop containing nucleoside triphosphate hydrolases"/>
    <property type="match status" value="1"/>
</dbReference>
<evidence type="ECO:0000256" key="7">
    <source>
        <dbReference type="ARBA" id="ARBA00022840"/>
    </source>
</evidence>
<gene>
    <name evidence="12" type="ORF">MOO47_07275</name>
</gene>
<dbReference type="Gene3D" id="3.90.320.10">
    <property type="match status" value="1"/>
</dbReference>
<protein>
    <submittedName>
        <fullName evidence="12">PD-(D/E)XK nuclease family protein</fullName>
    </submittedName>
</protein>
<keyword evidence="7" id="KW-0067">ATP-binding</keyword>
<dbReference type="EMBL" id="CP093365">
    <property type="protein sequence ID" value="UQS83560.1"/>
    <property type="molecule type" value="Genomic_DNA"/>
</dbReference>
<dbReference type="InterPro" id="IPR011335">
    <property type="entry name" value="Restrct_endonuc-II-like"/>
</dbReference>
<evidence type="ECO:0000256" key="4">
    <source>
        <dbReference type="ARBA" id="ARBA00022801"/>
    </source>
</evidence>
<dbReference type="Pfam" id="PF12705">
    <property type="entry name" value="PDDEXK_1"/>
    <property type="match status" value="1"/>
</dbReference>
<evidence type="ECO:0000313" key="13">
    <source>
        <dbReference type="Proteomes" id="UP000831947"/>
    </source>
</evidence>
<dbReference type="Gene3D" id="3.40.50.300">
    <property type="entry name" value="P-loop containing nucleotide triphosphate hydrolases"/>
    <property type="match status" value="4"/>
</dbReference>
<keyword evidence="9" id="KW-0234">DNA repair</keyword>
<evidence type="ECO:0000256" key="3">
    <source>
        <dbReference type="ARBA" id="ARBA00022763"/>
    </source>
</evidence>
<feature type="domain" description="ATP-dependent helicase/deoxyribonuclease subunit B N-terminal" evidence="11">
    <location>
        <begin position="5"/>
        <end position="276"/>
    </location>
</feature>
<evidence type="ECO:0000259" key="10">
    <source>
        <dbReference type="Pfam" id="PF12705"/>
    </source>
</evidence>
<evidence type="ECO:0000259" key="11">
    <source>
        <dbReference type="Pfam" id="PF21445"/>
    </source>
</evidence>
<keyword evidence="8" id="KW-0238">DNA-binding</keyword>
<evidence type="ECO:0000256" key="9">
    <source>
        <dbReference type="ARBA" id="ARBA00023204"/>
    </source>
</evidence>
<keyword evidence="3" id="KW-0227">DNA damage</keyword>
<dbReference type="InterPro" id="IPR011604">
    <property type="entry name" value="PDDEXK-like_dom_sf"/>
</dbReference>
<dbReference type="PANTHER" id="PTHR30591">
    <property type="entry name" value="RECBCD ENZYME SUBUNIT RECC"/>
    <property type="match status" value="1"/>
</dbReference>
<organism evidence="12 13">
    <name type="scientific">Bombilactobacillus thymidiniphilus</name>
    <dbReference type="NCBI Taxonomy" id="2923363"/>
    <lineage>
        <taxon>Bacteria</taxon>
        <taxon>Bacillati</taxon>
        <taxon>Bacillota</taxon>
        <taxon>Bacilli</taxon>
        <taxon>Lactobacillales</taxon>
        <taxon>Lactobacillaceae</taxon>
        <taxon>Bombilactobacillus</taxon>
    </lineage>
</organism>
<accession>A0ABY4PD71</accession>
<dbReference type="PANTHER" id="PTHR30591:SF1">
    <property type="entry name" value="RECBCD ENZYME SUBUNIT RECC"/>
    <property type="match status" value="1"/>
</dbReference>
<sequence>MNLKLILGASKTDKKALLMDNLRAKMQQYPQDHFIWLVPNHIKFESEVEILANLDDQETVFATNQVQVFSFSRLAWFFLRNDPLYQKPQLTPTTQVMLLSHILQQLEPQLQLYKGEVQRIGFVKMLQTQIDVLNKSQILPERLRAMNEELKAVNGDLRAKLHDLTLIYEQYESFVSANYSDDLQLFALLNNFLQHDSRQQHFHYFISDFSQFNMQERQLLQTILTTSADVEISVTIDRAYSAGQENSFFHRSQSLITDLTTFAKQHDIPVVTQLAQNLRVTSDLAALDDFWIAQNTQLKDKKTHHLNDASAIQVWNARTSQQEVIAVTTYIRQLVATQGYRYRDFLVLVPNLADYQQFLDPYFQIQEISYFVDQHYSMKDHPFKDLVDNLFAIVQNDLAYNNVFRLLRTELLVFADWTVEQYRQAVDLTENYVLAHGISAKQWLQTADFAVNEQHTKDAVYVQQMAQINRIKKLVMQLYQAMHKILQTASTVKMACSLLYELLDEFLVFSNLKQWEQQAIAAGNLVLGQQPEQVVNMFSQILDEYVDLFGEQQFGAETFLTVLDSGFENAYYLNIPSVLDAVHVSQLDQEQTNNRLVTIIMGSDDQNMPRLSDVQNLLSDDDVKALKPLLNADESLPETQQQLNNSAPFLHDLAFLSGTKRLIFTYAKTRDSKVMNLSPYVSLIKQHFALREQMLDFTAPVEFDEVLKLVGSPLLTADHLLAVYRAYKDQKQAVPKAWQALSDILFENQQAENIYLSRIWQGLSYQNIAKPLLKDIAAELYGSKLTVSISQLETFYRNPYEYFLRYGLGLRPRAEFKITPASQGTLFHDIFDRTVKQLQLEHLSWQTISAQQLATISDKLMQQLLSEKIYRVFAEGDPFQRWQIRQMAQRSLEVLRLQAQKAAFYPFQTEVVFGQVGALHNIAPLNYKLDAKHEIVVRGRIDRIDLLQNDPNYYFVVDYKSSKHDFKFTDFYYGLNMQMITYLASLENDPSLFDQLVSPVGGFYFQLQNPIINLEDLKGQTDTAFDLLFKKYQYKGLLIDDGNSTQALEPDIDKQASVIFQINKNHKINSQKLVTMGQFAQLLQFNEHLIKQAAKAIFAGENQIKPLRLSNQQTTLQYSDFLPIMQFDAMLPENNYLLPEKLKKKDFFTKITGDAEDE</sequence>
<keyword evidence="2" id="KW-0547">Nucleotide-binding</keyword>
<keyword evidence="13" id="KW-1185">Reference proteome</keyword>
<evidence type="ECO:0000256" key="1">
    <source>
        <dbReference type="ARBA" id="ARBA00022722"/>
    </source>
</evidence>
<evidence type="ECO:0000313" key="12">
    <source>
        <dbReference type="EMBL" id="UQS83560.1"/>
    </source>
</evidence>
<keyword evidence="6" id="KW-0269">Exonuclease</keyword>
<dbReference type="InterPro" id="IPR027417">
    <property type="entry name" value="P-loop_NTPase"/>
</dbReference>
<dbReference type="RefSeq" id="WP_249512786.1">
    <property type="nucleotide sequence ID" value="NZ_CP093365.1"/>
</dbReference>
<proteinExistence type="predicted"/>
<keyword evidence="4" id="KW-0378">Hydrolase</keyword>
<keyword evidence="1" id="KW-0540">Nuclease</keyword>
<dbReference type="Proteomes" id="UP000831947">
    <property type="component" value="Chromosome"/>
</dbReference>
<keyword evidence="5" id="KW-0347">Helicase</keyword>
<dbReference type="InterPro" id="IPR049035">
    <property type="entry name" value="ADDB_N"/>
</dbReference>
<dbReference type="InterPro" id="IPR038726">
    <property type="entry name" value="PDDEXK_AddAB-type"/>
</dbReference>
<reference evidence="12 13" key="1">
    <citation type="journal article" date="2022" name="Int. J. Syst. Evol. Microbiol.">
        <title>Apilactobacillus apisilvae sp. nov., Nicolia spurrieriana gen. nov. sp. nov., Bombilactobacillus folatiphilus sp. nov. and Bombilactobacillus thymidiniphilus sp. nov., four new lactic acid bacterial isolates from stingless bees Tetragonula carbonaria and Austroplebeia australis.</title>
        <authorList>
            <person name="Oliphant S.A."/>
            <person name="Watson-Haigh N.S."/>
            <person name="Sumby K.M."/>
            <person name="Gardner J."/>
            <person name="Groom S."/>
            <person name="Jiranek V."/>
        </authorList>
    </citation>
    <scope>NUCLEOTIDE SEQUENCE [LARGE SCALE GENOMIC DNA]</scope>
    <source>
        <strain evidence="12 13">SG4_A1</strain>
    </source>
</reference>
<evidence type="ECO:0000256" key="5">
    <source>
        <dbReference type="ARBA" id="ARBA00022806"/>
    </source>
</evidence>
<evidence type="ECO:0000256" key="2">
    <source>
        <dbReference type="ARBA" id="ARBA00022741"/>
    </source>
</evidence>
<evidence type="ECO:0000256" key="8">
    <source>
        <dbReference type="ARBA" id="ARBA00023125"/>
    </source>
</evidence>
<dbReference type="SUPFAM" id="SSF52980">
    <property type="entry name" value="Restriction endonuclease-like"/>
    <property type="match status" value="1"/>
</dbReference>